<gene>
    <name evidence="1" type="ORF">HPB49_001075</name>
</gene>
<evidence type="ECO:0000313" key="2">
    <source>
        <dbReference type="Proteomes" id="UP000821865"/>
    </source>
</evidence>
<sequence length="448" mass="51697">MPLALQWPPYSIYVKDEHGQDKLWGISGALMGNLTESMGLRIVSKIPADNQWGYRMANGSWAGMLGDLSRNESDIAVGPFVLTASTAATFPNGFSYLVETFNFLCGIEHPFTTEIFTKISAFDIQMWILMFLYMLLLAYISLHLLSVNDANRRALGYTERFNEWNDMFFLYFSGLMQRATTHSKACKKSAPFRGLLWLWLVCSFFVMNFFTANMSASLMVKTEAPRIRTVEDVLRAPDKRVLLFADSGFTDLFMYSELESYRDLYSQIRRTGGEIHPLQVFSEENMRQVLKQNSVILQEKLTLDDQVGRQCRRLVGQGFFYFSEQSLSTLPISWYARADLDPVIRDELYTRLMWYADTGLLVKLRQEISPLGEECLLRMSDKSNLQHRTLLLDDLQPLFLLVLLLLQFATVVFLAELLIAAVRKRRQGPSRHRLFVDGRRVLQERHAR</sequence>
<comment type="caution">
    <text evidence="1">The sequence shown here is derived from an EMBL/GenBank/DDBJ whole genome shotgun (WGS) entry which is preliminary data.</text>
</comment>
<dbReference type="Proteomes" id="UP000821865">
    <property type="component" value="Chromosome 4"/>
</dbReference>
<dbReference type="EMBL" id="CM023473">
    <property type="protein sequence ID" value="KAH7952786.1"/>
    <property type="molecule type" value="Genomic_DNA"/>
</dbReference>
<proteinExistence type="predicted"/>
<organism evidence="1 2">
    <name type="scientific">Dermacentor silvarum</name>
    <name type="common">Tick</name>
    <dbReference type="NCBI Taxonomy" id="543639"/>
    <lineage>
        <taxon>Eukaryota</taxon>
        <taxon>Metazoa</taxon>
        <taxon>Ecdysozoa</taxon>
        <taxon>Arthropoda</taxon>
        <taxon>Chelicerata</taxon>
        <taxon>Arachnida</taxon>
        <taxon>Acari</taxon>
        <taxon>Parasitiformes</taxon>
        <taxon>Ixodida</taxon>
        <taxon>Ixodoidea</taxon>
        <taxon>Ixodidae</taxon>
        <taxon>Rhipicephalinae</taxon>
        <taxon>Dermacentor</taxon>
    </lineage>
</organism>
<accession>A0ACB8CUI7</accession>
<keyword evidence="2" id="KW-1185">Reference proteome</keyword>
<protein>
    <submittedName>
        <fullName evidence="1">Uncharacterized protein</fullName>
    </submittedName>
</protein>
<reference evidence="1" key="1">
    <citation type="submission" date="2020-05" db="EMBL/GenBank/DDBJ databases">
        <title>Large-scale comparative analyses of tick genomes elucidate their genetic diversity and vector capacities.</title>
        <authorList>
            <person name="Jia N."/>
            <person name="Wang J."/>
            <person name="Shi W."/>
            <person name="Du L."/>
            <person name="Sun Y."/>
            <person name="Zhan W."/>
            <person name="Jiang J."/>
            <person name="Wang Q."/>
            <person name="Zhang B."/>
            <person name="Ji P."/>
            <person name="Sakyi L.B."/>
            <person name="Cui X."/>
            <person name="Yuan T."/>
            <person name="Jiang B."/>
            <person name="Yang W."/>
            <person name="Lam T.T.-Y."/>
            <person name="Chang Q."/>
            <person name="Ding S."/>
            <person name="Wang X."/>
            <person name="Zhu J."/>
            <person name="Ruan X."/>
            <person name="Zhao L."/>
            <person name="Wei J."/>
            <person name="Que T."/>
            <person name="Du C."/>
            <person name="Cheng J."/>
            <person name="Dai P."/>
            <person name="Han X."/>
            <person name="Huang E."/>
            <person name="Gao Y."/>
            <person name="Liu J."/>
            <person name="Shao H."/>
            <person name="Ye R."/>
            <person name="Li L."/>
            <person name="Wei W."/>
            <person name="Wang X."/>
            <person name="Wang C."/>
            <person name="Yang T."/>
            <person name="Huo Q."/>
            <person name="Li W."/>
            <person name="Guo W."/>
            <person name="Chen H."/>
            <person name="Zhou L."/>
            <person name="Ni X."/>
            <person name="Tian J."/>
            <person name="Zhou Y."/>
            <person name="Sheng Y."/>
            <person name="Liu T."/>
            <person name="Pan Y."/>
            <person name="Xia L."/>
            <person name="Li J."/>
            <person name="Zhao F."/>
            <person name="Cao W."/>
        </authorList>
    </citation>
    <scope>NUCLEOTIDE SEQUENCE</scope>
    <source>
        <strain evidence="1">Dsil-2018</strain>
    </source>
</reference>
<name>A0ACB8CUI7_DERSI</name>
<evidence type="ECO:0000313" key="1">
    <source>
        <dbReference type="EMBL" id="KAH7952786.1"/>
    </source>
</evidence>